<dbReference type="Pfam" id="PF07883">
    <property type="entry name" value="Cupin_2"/>
    <property type="match status" value="1"/>
</dbReference>
<proteinExistence type="predicted"/>
<feature type="domain" description="Cupin type-2" evidence="1">
    <location>
        <begin position="36"/>
        <end position="90"/>
    </location>
</feature>
<evidence type="ECO:0000313" key="3">
    <source>
        <dbReference type="Proteomes" id="UP000008720"/>
    </source>
</evidence>
<protein>
    <submittedName>
        <fullName evidence="2">Cupin 2 conserved barrel domain protein</fullName>
    </submittedName>
</protein>
<dbReference type="STRING" id="643867.Ftrac_1066"/>
<evidence type="ECO:0000313" key="2">
    <source>
        <dbReference type="EMBL" id="ADR21062.1"/>
    </source>
</evidence>
<dbReference type="CDD" id="cd02226">
    <property type="entry name" value="cupin_YdbB-like"/>
    <property type="match status" value="1"/>
</dbReference>
<evidence type="ECO:0000259" key="1">
    <source>
        <dbReference type="Pfam" id="PF07883"/>
    </source>
</evidence>
<sequence>MKKVNLQQKFSLFSEHWSPKIVGELNGQHVKLAKLKGEFVWHKHDEEDELFFVVKGSFKMEYRDRTVEVNENEFLIVPRGVEHKPVAEDEVWVMLFEPTSTLNTGDAKSELTKNNLDSI</sequence>
<dbReference type="eggNOG" id="COG0662">
    <property type="taxonomic scope" value="Bacteria"/>
</dbReference>
<name>E4TUV7_MARTH</name>
<dbReference type="Gene3D" id="2.60.120.10">
    <property type="entry name" value="Jelly Rolls"/>
    <property type="match status" value="1"/>
</dbReference>
<dbReference type="EMBL" id="CP002349">
    <property type="protein sequence ID" value="ADR21062.1"/>
    <property type="molecule type" value="Genomic_DNA"/>
</dbReference>
<dbReference type="InterPro" id="IPR052044">
    <property type="entry name" value="PKS_Associated_Protein"/>
</dbReference>
<dbReference type="Proteomes" id="UP000008720">
    <property type="component" value="Chromosome"/>
</dbReference>
<dbReference type="OrthoDB" id="9794183at2"/>
<organism evidence="2 3">
    <name type="scientific">Marivirga tractuosa (strain ATCC 23168 / DSM 4126 / NBRC 15989 / NCIMB 1408 / VKM B-1430 / H-43)</name>
    <name type="common">Microscilla tractuosa</name>
    <name type="synonym">Flexibacter tractuosus</name>
    <dbReference type="NCBI Taxonomy" id="643867"/>
    <lineage>
        <taxon>Bacteria</taxon>
        <taxon>Pseudomonadati</taxon>
        <taxon>Bacteroidota</taxon>
        <taxon>Cytophagia</taxon>
        <taxon>Cytophagales</taxon>
        <taxon>Marivirgaceae</taxon>
        <taxon>Marivirga</taxon>
    </lineage>
</organism>
<dbReference type="InterPro" id="IPR014710">
    <property type="entry name" value="RmlC-like_jellyroll"/>
</dbReference>
<keyword evidence="3" id="KW-1185">Reference proteome</keyword>
<dbReference type="SUPFAM" id="SSF51182">
    <property type="entry name" value="RmlC-like cupins"/>
    <property type="match status" value="1"/>
</dbReference>
<dbReference type="KEGG" id="mtt:Ftrac_1066"/>
<accession>E4TUV7</accession>
<gene>
    <name evidence="2" type="ordered locus">Ftrac_1066</name>
</gene>
<dbReference type="InterPro" id="IPR013096">
    <property type="entry name" value="Cupin_2"/>
</dbReference>
<dbReference type="PANTHER" id="PTHR36114">
    <property type="entry name" value="16.7 KDA PROTEIN IN WHIE LOCUS"/>
    <property type="match status" value="1"/>
</dbReference>
<dbReference type="RefSeq" id="WP_013453213.1">
    <property type="nucleotide sequence ID" value="NC_014759.1"/>
</dbReference>
<reference evidence="2 3" key="1">
    <citation type="journal article" date="2011" name="Stand. Genomic Sci.">
        <title>Complete genome sequence of Marivirga tractuosa type strain (H-43).</title>
        <authorList>
            <person name="Pagani I."/>
            <person name="Chertkov O."/>
            <person name="Lapidus A."/>
            <person name="Lucas S."/>
            <person name="Del Rio T.G."/>
            <person name="Tice H."/>
            <person name="Copeland A."/>
            <person name="Cheng J.F."/>
            <person name="Nolan M."/>
            <person name="Saunders E."/>
            <person name="Pitluck S."/>
            <person name="Held B."/>
            <person name="Goodwin L."/>
            <person name="Liolios K."/>
            <person name="Ovchinikova G."/>
            <person name="Ivanova N."/>
            <person name="Mavromatis K."/>
            <person name="Pati A."/>
            <person name="Chen A."/>
            <person name="Palaniappan K."/>
            <person name="Land M."/>
            <person name="Hauser L."/>
            <person name="Jeffries C.D."/>
            <person name="Detter J.C."/>
            <person name="Han C."/>
            <person name="Tapia R."/>
            <person name="Ngatchou-Djao O.D."/>
            <person name="Rohde M."/>
            <person name="Goker M."/>
            <person name="Spring S."/>
            <person name="Sikorski J."/>
            <person name="Woyke T."/>
            <person name="Bristow J."/>
            <person name="Eisen J.A."/>
            <person name="Markowitz V."/>
            <person name="Hugenholtz P."/>
            <person name="Klenk H.P."/>
            <person name="Kyrpides N.C."/>
        </authorList>
    </citation>
    <scope>NUCLEOTIDE SEQUENCE [LARGE SCALE GENOMIC DNA]</scope>
    <source>
        <strain evidence="3">ATCC 23168 / DSM 4126 / NBRC 15989 / NCIMB 1408 / VKM B-1430 / H-43</strain>
    </source>
</reference>
<dbReference type="PANTHER" id="PTHR36114:SF1">
    <property type="entry name" value="16.7 KDA PROTEIN IN WHIE LOCUS"/>
    <property type="match status" value="1"/>
</dbReference>
<dbReference type="HOGENOM" id="CLU_131430_1_0_10"/>
<dbReference type="InterPro" id="IPR011051">
    <property type="entry name" value="RmlC_Cupin_sf"/>
</dbReference>
<dbReference type="AlphaFoldDB" id="E4TUV7"/>